<name>A0A9N8WC63_9GLOM</name>
<dbReference type="Proteomes" id="UP000789508">
    <property type="component" value="Unassembled WGS sequence"/>
</dbReference>
<feature type="compositionally biased region" description="Low complexity" evidence="1">
    <location>
        <begin position="222"/>
        <end position="235"/>
    </location>
</feature>
<gene>
    <name evidence="3" type="ORF">ALEPTO_LOCUS2480</name>
</gene>
<feature type="compositionally biased region" description="Polar residues" evidence="1">
    <location>
        <begin position="69"/>
        <end position="81"/>
    </location>
</feature>
<protein>
    <submittedName>
        <fullName evidence="3">3503_t:CDS:1</fullName>
    </submittedName>
</protein>
<feature type="domain" description="GLTSCR protein conserved" evidence="2">
    <location>
        <begin position="356"/>
        <end position="436"/>
    </location>
</feature>
<evidence type="ECO:0000259" key="2">
    <source>
        <dbReference type="Pfam" id="PF15249"/>
    </source>
</evidence>
<proteinExistence type="predicted"/>
<feature type="region of interest" description="Disordered" evidence="1">
    <location>
        <begin position="174"/>
        <end position="195"/>
    </location>
</feature>
<dbReference type="AlphaFoldDB" id="A0A9N8WC63"/>
<dbReference type="Pfam" id="PF15249">
    <property type="entry name" value="GLTSCR1"/>
    <property type="match status" value="1"/>
</dbReference>
<evidence type="ECO:0000256" key="1">
    <source>
        <dbReference type="SAM" id="MobiDB-lite"/>
    </source>
</evidence>
<reference evidence="3" key="1">
    <citation type="submission" date="2021-06" db="EMBL/GenBank/DDBJ databases">
        <authorList>
            <person name="Kallberg Y."/>
            <person name="Tangrot J."/>
            <person name="Rosling A."/>
        </authorList>
    </citation>
    <scope>NUCLEOTIDE SEQUENCE</scope>
    <source>
        <strain evidence="3">FL130A</strain>
    </source>
</reference>
<dbReference type="EMBL" id="CAJVPS010000366">
    <property type="protein sequence ID" value="CAG8480836.1"/>
    <property type="molecule type" value="Genomic_DNA"/>
</dbReference>
<feature type="region of interest" description="Disordered" evidence="1">
    <location>
        <begin position="263"/>
        <end position="339"/>
    </location>
</feature>
<feature type="region of interest" description="Disordered" evidence="1">
    <location>
        <begin position="209"/>
        <end position="249"/>
    </location>
</feature>
<evidence type="ECO:0000313" key="3">
    <source>
        <dbReference type="EMBL" id="CAG8480836.1"/>
    </source>
</evidence>
<keyword evidence="4" id="KW-1185">Reference proteome</keyword>
<feature type="region of interest" description="Disordered" evidence="1">
    <location>
        <begin position="34"/>
        <end position="85"/>
    </location>
</feature>
<sequence>MYSTDISDCTKNFDHNNNGQQQFKEILPNQPKEAEYKNAEKGPQQKAADITSTQKPKILPNLASVPELNGQSNGKLHSSGVSGVHNVPLPTNEELESQNVVGHFELVGLRVLMVHKNGQIIYKLPGNMSVQSLPVETRELLMEKIKEIHRTYLETPALTSTNKESTVNASNLTVPAADTPQSQSSRPQSSLNAPATNQIGHNRMIASQSLQTQQPYQSLRHNNNSSSSLTTPTTNHISHNRMIVPQQNNVDLETNKYSTKSYLSSSASSFPTAQSPMKSLSSKTLPSSLYSTTGISSTPTPTNNETSTKPTRKYNKTGRYSKKRPHQRTIAQPAVHMTDSAQSQVQYSFAQRLAEDHRAVLYPDYKTPFSSFGDVLNRLLPYHIYQYADEELDSNKNTSTEEEDVRFAFRSLKRRKVIYDKFHDILRKEAERLAQITPYNQLANVSIMWAYIILMEEVVRETFRQIISHVLLCLQSSIPEGNGWAPIWSPIG</sequence>
<comment type="caution">
    <text evidence="3">The sequence shown here is derived from an EMBL/GenBank/DDBJ whole genome shotgun (WGS) entry which is preliminary data.</text>
</comment>
<dbReference type="OrthoDB" id="2556847at2759"/>
<feature type="compositionally biased region" description="Basic residues" evidence="1">
    <location>
        <begin position="310"/>
        <end position="327"/>
    </location>
</feature>
<accession>A0A9N8WC63</accession>
<organism evidence="3 4">
    <name type="scientific">Ambispora leptoticha</name>
    <dbReference type="NCBI Taxonomy" id="144679"/>
    <lineage>
        <taxon>Eukaryota</taxon>
        <taxon>Fungi</taxon>
        <taxon>Fungi incertae sedis</taxon>
        <taxon>Mucoromycota</taxon>
        <taxon>Glomeromycotina</taxon>
        <taxon>Glomeromycetes</taxon>
        <taxon>Archaeosporales</taxon>
        <taxon>Ambisporaceae</taxon>
        <taxon>Ambispora</taxon>
    </lineage>
</organism>
<dbReference type="InterPro" id="IPR015671">
    <property type="entry name" value="GSCR1_dom"/>
</dbReference>
<feature type="compositionally biased region" description="Polar residues" evidence="1">
    <location>
        <begin position="209"/>
        <end position="221"/>
    </location>
</feature>
<feature type="compositionally biased region" description="Low complexity" evidence="1">
    <location>
        <begin position="263"/>
        <end position="309"/>
    </location>
</feature>
<feature type="compositionally biased region" description="Low complexity" evidence="1">
    <location>
        <begin position="180"/>
        <end position="190"/>
    </location>
</feature>
<evidence type="ECO:0000313" key="4">
    <source>
        <dbReference type="Proteomes" id="UP000789508"/>
    </source>
</evidence>
<feature type="region of interest" description="Disordered" evidence="1">
    <location>
        <begin position="1"/>
        <end position="20"/>
    </location>
</feature>